<accession>A0A381EFK1</accession>
<keyword evidence="2" id="KW-1185">Reference proteome</keyword>
<name>A0A381EFK1_9GAMM</name>
<dbReference type="AlphaFoldDB" id="A0A381EFK1"/>
<proteinExistence type="predicted"/>
<organism evidence="1 2">
    <name type="scientific">Cardiobacterium valvarum</name>
    <dbReference type="NCBI Taxonomy" id="194702"/>
    <lineage>
        <taxon>Bacteria</taxon>
        <taxon>Pseudomonadati</taxon>
        <taxon>Pseudomonadota</taxon>
        <taxon>Gammaproteobacteria</taxon>
        <taxon>Cardiobacteriales</taxon>
        <taxon>Cardiobacteriaceae</taxon>
        <taxon>Cardiobacterium</taxon>
    </lineage>
</organism>
<evidence type="ECO:0000313" key="1">
    <source>
        <dbReference type="EMBL" id="SUX25805.1"/>
    </source>
</evidence>
<protein>
    <submittedName>
        <fullName evidence="1">Uncharacterized protein</fullName>
    </submittedName>
</protein>
<gene>
    <name evidence="1" type="ORF">NCTC13294_02695</name>
</gene>
<reference evidence="1 2" key="1">
    <citation type="submission" date="2018-06" db="EMBL/GenBank/DDBJ databases">
        <authorList>
            <consortium name="Pathogen Informatics"/>
            <person name="Doyle S."/>
        </authorList>
    </citation>
    <scope>NUCLEOTIDE SEQUENCE [LARGE SCALE GENOMIC DNA]</scope>
    <source>
        <strain evidence="1 2">NCTC13294</strain>
    </source>
</reference>
<evidence type="ECO:0000313" key="2">
    <source>
        <dbReference type="Proteomes" id="UP000254572"/>
    </source>
</evidence>
<dbReference type="Proteomes" id="UP000254572">
    <property type="component" value="Unassembled WGS sequence"/>
</dbReference>
<dbReference type="EMBL" id="UFUW01000001">
    <property type="protein sequence ID" value="SUX25805.1"/>
    <property type="molecule type" value="Genomic_DNA"/>
</dbReference>
<sequence length="54" mass="6135">MKTHRLRLTVKAGELKVLTVINAHNRPPAQRLIHHMIHAAHILLHCPRHAAQLA</sequence>